<comment type="caution">
    <text evidence="4">The sequence shown here is derived from an EMBL/GenBank/DDBJ whole genome shotgun (WGS) entry which is preliminary data.</text>
</comment>
<dbReference type="EMBL" id="CAKJTI010000006">
    <property type="protein sequence ID" value="CAG9612490.1"/>
    <property type="molecule type" value="Genomic_DNA"/>
</dbReference>
<dbReference type="InterPro" id="IPR009080">
    <property type="entry name" value="tRNAsynth_Ia_anticodon-bd"/>
</dbReference>
<reference evidence="4 5" key="1">
    <citation type="submission" date="2021-10" db="EMBL/GenBank/DDBJ databases">
        <authorList>
            <person name="Criscuolo A."/>
        </authorList>
    </citation>
    <scope>NUCLEOTIDE SEQUENCE [LARGE SCALE GENOMIC DNA]</scope>
    <source>
        <strain evidence="5">CIP 111899</strain>
    </source>
</reference>
<gene>
    <name evidence="4" type="ORF">BACCIP111899_01667</name>
</gene>
<keyword evidence="5" id="KW-1185">Reference proteome</keyword>
<evidence type="ECO:0000313" key="4">
    <source>
        <dbReference type="EMBL" id="CAG9612490.1"/>
    </source>
</evidence>
<keyword evidence="1" id="KW-0436">Ligase</keyword>
<organism evidence="4 5">
    <name type="scientific">Bacillus rhizoplanae</name>
    <dbReference type="NCBI Taxonomy" id="2880966"/>
    <lineage>
        <taxon>Bacteria</taxon>
        <taxon>Bacillati</taxon>
        <taxon>Bacillota</taxon>
        <taxon>Bacilli</taxon>
        <taxon>Bacillales</taxon>
        <taxon>Bacillaceae</taxon>
        <taxon>Bacillus</taxon>
    </lineage>
</organism>
<keyword evidence="3" id="KW-0067">ATP-binding</keyword>
<evidence type="ECO:0000256" key="3">
    <source>
        <dbReference type="ARBA" id="ARBA00022840"/>
    </source>
</evidence>
<dbReference type="Proteomes" id="UP000789423">
    <property type="component" value="Unassembled WGS sequence"/>
</dbReference>
<evidence type="ECO:0000313" key="5">
    <source>
        <dbReference type="Proteomes" id="UP000789423"/>
    </source>
</evidence>
<protein>
    <submittedName>
        <fullName evidence="4">Uncharacterized protein</fullName>
    </submittedName>
</protein>
<accession>A0ABN7ZYU5</accession>
<keyword evidence="2" id="KW-0547">Nucleotide-binding</keyword>
<name>A0ABN7ZYU5_9BACI</name>
<evidence type="ECO:0000256" key="2">
    <source>
        <dbReference type="ARBA" id="ARBA00022741"/>
    </source>
</evidence>
<sequence length="74" mass="8436">MRNCVHFIVNFAQVLAPFLPFSTAQVQQMLEVSQSKWNYIAECPACISNVSPLFERIDVKKIEEEVEKLYGSLG</sequence>
<proteinExistence type="predicted"/>
<dbReference type="Gene3D" id="1.10.730.10">
    <property type="entry name" value="Isoleucyl-tRNA Synthetase, Domain 1"/>
    <property type="match status" value="1"/>
</dbReference>
<dbReference type="SUPFAM" id="SSF47323">
    <property type="entry name" value="Anticodon-binding domain of a subclass of class I aminoacyl-tRNA synthetases"/>
    <property type="match status" value="1"/>
</dbReference>
<evidence type="ECO:0000256" key="1">
    <source>
        <dbReference type="ARBA" id="ARBA00022598"/>
    </source>
</evidence>